<dbReference type="Proteomes" id="UP000838748">
    <property type="component" value="Unassembled WGS sequence"/>
</dbReference>
<name>A0ABM9A9S3_9VIBR</name>
<dbReference type="Pfam" id="PF00667">
    <property type="entry name" value="FAD_binding_1"/>
    <property type="match status" value="1"/>
</dbReference>
<comment type="catalytic activity">
    <reaction evidence="10">
        <text>hydrogen sulfide + 3 NADP(+) + 3 H2O = sulfite + 3 NADPH + 4 H(+)</text>
        <dbReference type="Rhea" id="RHEA:13801"/>
        <dbReference type="ChEBI" id="CHEBI:15377"/>
        <dbReference type="ChEBI" id="CHEBI:15378"/>
        <dbReference type="ChEBI" id="CHEBI:17359"/>
        <dbReference type="ChEBI" id="CHEBI:29919"/>
        <dbReference type="ChEBI" id="CHEBI:57783"/>
        <dbReference type="ChEBI" id="CHEBI:58349"/>
        <dbReference type="EC" id="1.8.1.2"/>
    </reaction>
</comment>
<dbReference type="GO" id="GO:0004783">
    <property type="term" value="F:sulfite reductase (NADPH) activity"/>
    <property type="evidence" value="ECO:0007669"/>
    <property type="project" value="UniProtKB-EC"/>
</dbReference>
<keyword evidence="2 10" id="KW-0028">Amino-acid biosynthesis</keyword>
<dbReference type="InterPro" id="IPR010199">
    <property type="entry name" value="CysJ"/>
</dbReference>
<evidence type="ECO:0000256" key="9">
    <source>
        <dbReference type="ARBA" id="ARBA00023192"/>
    </source>
</evidence>
<comment type="subunit">
    <text evidence="10">Alpha(8)-beta(8). The alpha component is a flavoprotein, the beta component is a hemoprotein.</text>
</comment>
<keyword evidence="3 10" id="KW-0285">Flavoprotein</keyword>
<gene>
    <name evidence="13" type="primary">cysJ</name>
    <name evidence="13" type="ORF">VMF7928_04329</name>
</gene>
<dbReference type="InterPro" id="IPR017938">
    <property type="entry name" value="Riboflavin_synthase-like_b-brl"/>
</dbReference>
<comment type="cofactor">
    <cofactor evidence="10">
        <name>FAD</name>
        <dbReference type="ChEBI" id="CHEBI:57692"/>
    </cofactor>
    <text evidence="10">Binds 1 FAD per subunit.</text>
</comment>
<evidence type="ECO:0000256" key="7">
    <source>
        <dbReference type="ARBA" id="ARBA00022982"/>
    </source>
</evidence>
<dbReference type="InterPro" id="IPR023173">
    <property type="entry name" value="NADPH_Cyt_P450_Rdtase_alpha"/>
</dbReference>
<dbReference type="EC" id="1.8.1.2" evidence="10"/>
<accession>A0ABM9A9S3</accession>
<dbReference type="SUPFAM" id="SSF52343">
    <property type="entry name" value="Ferredoxin reductase-like, C-terminal NADP-linked domain"/>
    <property type="match status" value="1"/>
</dbReference>
<sequence>MSVSPKMPSGINEPNEVNGLSLPINDEKLSQLQNSIGELSPQQLAWVSGYLWGLSQTQSPSVASSALSSVTPAAAASSDKKLTIIYASQTGNAKGVAEGLEKQAAALGVTVELLDASDVKGKALSKLSHLIIVASTNGEGEAPDNAIELHEFLQSKKAPKLSNLQYGVIGLGDSSYEFFCQTGKDFDAFLSKLGAKAFIERVDCDVDYDASVQDWTKQALDIVQEQLAAEPADVVQLPVNQATTVAQYTKQNPYTATLLTNQKITGRDSNKDVRHIEIDLDESGIIYQPGDSLGIWYENSSELANEILTQVGLSGVESVEVDGESLSIHSALVRHYEITASNPQFVAKYAEASGSKKLLKLLEDKATLREYSAETQVIDVLASKKTKLSAEQLISMLRRLTPRLYSIASSQAEVEEEVHLTVGVVEYEQRESVRYGGASGFLSQRLEEGGDVRVFVESNNHFKLPENDDTPVIMIGPGTGIAPFRSFIQERESRDASGANWLFFGDRSFAQDFLYQTEWQRALKSGLLTKMDVAFSRDQEEKVYVQHRLLEQAEELWKWIGQGAHLYICGDADQMAKDVHQALIDIAIEQGGLSDEQANEFFNDLRKNKRYQKDVY</sequence>
<keyword evidence="14" id="KW-1185">Reference proteome</keyword>
<evidence type="ECO:0000313" key="14">
    <source>
        <dbReference type="Proteomes" id="UP000838748"/>
    </source>
</evidence>
<evidence type="ECO:0000256" key="3">
    <source>
        <dbReference type="ARBA" id="ARBA00022630"/>
    </source>
</evidence>
<feature type="domain" description="FAD-binding FR-type" evidence="12">
    <location>
        <begin position="251"/>
        <end position="465"/>
    </location>
</feature>
<evidence type="ECO:0000259" key="12">
    <source>
        <dbReference type="PROSITE" id="PS51384"/>
    </source>
</evidence>
<keyword evidence="4 10" id="KW-0288">FMN</keyword>
<reference evidence="13" key="1">
    <citation type="submission" date="2021-11" db="EMBL/GenBank/DDBJ databases">
        <authorList>
            <person name="Rodrigo-Torres L."/>
            <person name="Arahal R. D."/>
            <person name="Lucena T."/>
        </authorList>
    </citation>
    <scope>NUCLEOTIDE SEQUENCE</scope>
    <source>
        <strain evidence="13">CECT 7928</strain>
    </source>
</reference>
<dbReference type="InterPro" id="IPR029039">
    <property type="entry name" value="Flavoprotein-like_sf"/>
</dbReference>
<feature type="domain" description="Flavodoxin-like" evidence="11">
    <location>
        <begin position="82"/>
        <end position="220"/>
    </location>
</feature>
<dbReference type="InterPro" id="IPR003097">
    <property type="entry name" value="CysJ-like_FAD-binding"/>
</dbReference>
<evidence type="ECO:0000256" key="6">
    <source>
        <dbReference type="ARBA" id="ARBA00022857"/>
    </source>
</evidence>
<comment type="caution">
    <text evidence="13">The sequence shown here is derived from an EMBL/GenBank/DDBJ whole genome shotgun (WGS) entry which is preliminary data.</text>
</comment>
<dbReference type="InterPro" id="IPR017927">
    <property type="entry name" value="FAD-bd_FR_type"/>
</dbReference>
<proteinExistence type="predicted"/>
<evidence type="ECO:0000256" key="2">
    <source>
        <dbReference type="ARBA" id="ARBA00022605"/>
    </source>
</evidence>
<keyword evidence="8 10" id="KW-0560">Oxidoreductase</keyword>
<keyword evidence="6 10" id="KW-0521">NADP</keyword>
<dbReference type="Gene3D" id="3.40.50.80">
    <property type="entry name" value="Nucleotide-binding domain of ferredoxin-NADP reductase (FNR) module"/>
    <property type="match status" value="1"/>
</dbReference>
<evidence type="ECO:0000256" key="1">
    <source>
        <dbReference type="ARBA" id="ARBA00022448"/>
    </source>
</evidence>
<dbReference type="PROSITE" id="PS50902">
    <property type="entry name" value="FLAVODOXIN_LIKE"/>
    <property type="match status" value="1"/>
</dbReference>
<dbReference type="RefSeq" id="WP_237363811.1">
    <property type="nucleotide sequence ID" value="NZ_CAKLDM010000003.1"/>
</dbReference>
<dbReference type="Pfam" id="PF00258">
    <property type="entry name" value="Flavodoxin_1"/>
    <property type="match status" value="1"/>
</dbReference>
<dbReference type="Gene3D" id="2.40.30.10">
    <property type="entry name" value="Translation factors"/>
    <property type="match status" value="1"/>
</dbReference>
<evidence type="ECO:0000256" key="5">
    <source>
        <dbReference type="ARBA" id="ARBA00022827"/>
    </source>
</evidence>
<comment type="function">
    <text evidence="10">Component of the sulfite reductase complex that catalyzes the 6-electron reduction of sulfite to sulfide. This is one of several activities required for the biosynthesis of L-cysteine from sulfate. The flavoprotein component catalyzes the electron flow from NADPH -&gt; FAD -&gt; FMN to the hemoprotein component.</text>
</comment>
<dbReference type="Pfam" id="PF00175">
    <property type="entry name" value="NAD_binding_1"/>
    <property type="match status" value="1"/>
</dbReference>
<dbReference type="Gene3D" id="1.20.990.10">
    <property type="entry name" value="NADPH-cytochrome p450 Reductase, Chain A, domain 3"/>
    <property type="match status" value="1"/>
</dbReference>
<evidence type="ECO:0000256" key="10">
    <source>
        <dbReference type="PIRNR" id="PIRNR000207"/>
    </source>
</evidence>
<organism evidence="13 14">
    <name type="scientific">Vibrio marisflavi CECT 7928</name>
    <dbReference type="NCBI Taxonomy" id="634439"/>
    <lineage>
        <taxon>Bacteria</taxon>
        <taxon>Pseudomonadati</taxon>
        <taxon>Pseudomonadota</taxon>
        <taxon>Gammaproteobacteria</taxon>
        <taxon>Vibrionales</taxon>
        <taxon>Vibrionaceae</taxon>
        <taxon>Vibrio</taxon>
    </lineage>
</organism>
<dbReference type="PANTHER" id="PTHR19384">
    <property type="entry name" value="NITRIC OXIDE SYNTHASE-RELATED"/>
    <property type="match status" value="1"/>
</dbReference>
<dbReference type="InterPro" id="IPR039261">
    <property type="entry name" value="FNR_nucleotide-bd"/>
</dbReference>
<dbReference type="CDD" id="cd06199">
    <property type="entry name" value="SiR"/>
    <property type="match status" value="1"/>
</dbReference>
<dbReference type="NCBIfam" id="TIGR01931">
    <property type="entry name" value="cysJ"/>
    <property type="match status" value="1"/>
</dbReference>
<dbReference type="InterPro" id="IPR001433">
    <property type="entry name" value="OxRdtase_FAD/NAD-bd"/>
</dbReference>
<dbReference type="InterPro" id="IPR008254">
    <property type="entry name" value="Flavodoxin/NO_synth"/>
</dbReference>
<dbReference type="InterPro" id="IPR001709">
    <property type="entry name" value="Flavoprot_Pyr_Nucl_cyt_Rdtase"/>
</dbReference>
<dbReference type="PANTHER" id="PTHR19384:SF128">
    <property type="entry name" value="NADPH OXIDOREDUCTASE A"/>
    <property type="match status" value="1"/>
</dbReference>
<evidence type="ECO:0000259" key="11">
    <source>
        <dbReference type="PROSITE" id="PS50902"/>
    </source>
</evidence>
<evidence type="ECO:0000256" key="4">
    <source>
        <dbReference type="ARBA" id="ARBA00022643"/>
    </source>
</evidence>
<dbReference type="Gene3D" id="3.40.50.360">
    <property type="match status" value="1"/>
</dbReference>
<dbReference type="PROSITE" id="PS51384">
    <property type="entry name" value="FAD_FR"/>
    <property type="match status" value="1"/>
</dbReference>
<evidence type="ECO:0000313" key="13">
    <source>
        <dbReference type="EMBL" id="CAH0542951.1"/>
    </source>
</evidence>
<evidence type="ECO:0000256" key="8">
    <source>
        <dbReference type="ARBA" id="ARBA00023002"/>
    </source>
</evidence>
<keyword evidence="5 10" id="KW-0274">FAD</keyword>
<dbReference type="EMBL" id="CAKLDM010000003">
    <property type="protein sequence ID" value="CAH0542951.1"/>
    <property type="molecule type" value="Genomic_DNA"/>
</dbReference>
<keyword evidence="1 10" id="KW-0813">Transport</keyword>
<dbReference type="PIRSF" id="PIRSF000207">
    <property type="entry name" value="SiR-FP_CysJ"/>
    <property type="match status" value="1"/>
</dbReference>
<keyword evidence="9 10" id="KW-0198">Cysteine biosynthesis</keyword>
<dbReference type="InterPro" id="IPR001094">
    <property type="entry name" value="Flavdoxin-like"/>
</dbReference>
<protein>
    <recommendedName>
        <fullName evidence="10">Sulfite reductase [NADPH] flavoprotein alpha-component</fullName>
        <shortName evidence="10">SiR-FP</shortName>
        <ecNumber evidence="10">1.8.1.2</ecNumber>
    </recommendedName>
</protein>
<dbReference type="PRINTS" id="PR00369">
    <property type="entry name" value="FLAVODOXIN"/>
</dbReference>
<dbReference type="SUPFAM" id="SSF63380">
    <property type="entry name" value="Riboflavin synthase domain-like"/>
    <property type="match status" value="1"/>
</dbReference>
<keyword evidence="7 10" id="KW-0249">Electron transport</keyword>
<dbReference type="SUPFAM" id="SSF52218">
    <property type="entry name" value="Flavoproteins"/>
    <property type="match status" value="1"/>
</dbReference>
<comment type="pathway">
    <text evidence="10">Sulfur metabolism; hydrogen sulfide biosynthesis; hydrogen sulfide from sulfite (NADPH route): step 1/1.</text>
</comment>
<comment type="cofactor">
    <cofactor evidence="10">
        <name>FMN</name>
        <dbReference type="ChEBI" id="CHEBI:58210"/>
    </cofactor>
    <text evidence="10">Binds 1 FMN per subunit.</text>
</comment>
<dbReference type="PRINTS" id="PR00371">
    <property type="entry name" value="FPNCR"/>
</dbReference>